<dbReference type="VEuPathDB" id="TriTrypDB:LtaPh_0202600"/>
<evidence type="ECO:0000256" key="2">
    <source>
        <dbReference type="ARBA" id="ARBA00008919"/>
    </source>
</evidence>
<evidence type="ECO:0000256" key="6">
    <source>
        <dbReference type="SAM" id="MobiDB-lite"/>
    </source>
</evidence>
<accession>A0A640K737</accession>
<evidence type="ECO:0000256" key="3">
    <source>
        <dbReference type="ARBA" id="ARBA00022676"/>
    </source>
</evidence>
<dbReference type="Gene3D" id="3.40.50.11660">
    <property type="entry name" value="Glycosyl transferase family 10, C-terminal domain"/>
    <property type="match status" value="1"/>
</dbReference>
<dbReference type="UniPathway" id="UPA00378"/>
<dbReference type="PANTHER" id="PTHR11929">
    <property type="entry name" value="ALPHA- 1,3 -FUCOSYLTRANSFERASE"/>
    <property type="match status" value="1"/>
</dbReference>
<feature type="region of interest" description="Disordered" evidence="6">
    <location>
        <begin position="596"/>
        <end position="666"/>
    </location>
</feature>
<dbReference type="Pfam" id="PF00852">
    <property type="entry name" value="Glyco_transf_10"/>
    <property type="match status" value="1"/>
</dbReference>
<comment type="subcellular location">
    <subcellularLocation>
        <location evidence="5">Golgi apparatus</location>
        <location evidence="5">Golgi stack membrane</location>
        <topology evidence="5">Single-pass type II membrane protein</topology>
    </subcellularLocation>
</comment>
<dbReference type="PANTHER" id="PTHR11929:SF194">
    <property type="entry name" value="ALPHA-(1,3)-FUCOSYLTRANSFERASE 10"/>
    <property type="match status" value="1"/>
</dbReference>
<dbReference type="OrthoDB" id="266243at2759"/>
<name>A0A640K737_LEITA</name>
<keyword evidence="4 5" id="KW-0808">Transferase</keyword>
<dbReference type="SUPFAM" id="SSF53756">
    <property type="entry name" value="UDP-Glycosyltransferase/glycogen phosphorylase"/>
    <property type="match status" value="1"/>
</dbReference>
<dbReference type="EC" id="2.4.1.-" evidence="5"/>
<keyword evidence="5" id="KW-0812">Transmembrane</keyword>
<protein>
    <recommendedName>
        <fullName evidence="5">Fucosyltransferase</fullName>
        <ecNumber evidence="5">2.4.1.-</ecNumber>
    </recommendedName>
</protein>
<feature type="transmembrane region" description="Helical" evidence="5">
    <location>
        <begin position="195"/>
        <end position="216"/>
    </location>
</feature>
<feature type="region of interest" description="Disordered" evidence="6">
    <location>
        <begin position="485"/>
        <end position="505"/>
    </location>
</feature>
<feature type="compositionally biased region" description="Polar residues" evidence="6">
    <location>
        <begin position="1266"/>
        <end position="1278"/>
    </location>
</feature>
<evidence type="ECO:0000256" key="1">
    <source>
        <dbReference type="ARBA" id="ARBA00004922"/>
    </source>
</evidence>
<feature type="region of interest" description="Disordered" evidence="6">
    <location>
        <begin position="678"/>
        <end position="697"/>
    </location>
</feature>
<evidence type="ECO:0000313" key="8">
    <source>
        <dbReference type="EMBL" id="GET85466.1"/>
    </source>
</evidence>
<evidence type="ECO:0000256" key="4">
    <source>
        <dbReference type="ARBA" id="ARBA00022679"/>
    </source>
</evidence>
<evidence type="ECO:0000313" key="9">
    <source>
        <dbReference type="Proteomes" id="UP000419144"/>
    </source>
</evidence>
<gene>
    <name evidence="8" type="ORF">LtaPh_0202600</name>
</gene>
<organism evidence="8 9">
    <name type="scientific">Leishmania tarentolae</name>
    <name type="common">Sauroleishmania tarentolae</name>
    <dbReference type="NCBI Taxonomy" id="5689"/>
    <lineage>
        <taxon>Eukaryota</taxon>
        <taxon>Discoba</taxon>
        <taxon>Euglenozoa</taxon>
        <taxon>Kinetoplastea</taxon>
        <taxon>Metakinetoplastina</taxon>
        <taxon>Trypanosomatida</taxon>
        <taxon>Trypanosomatidae</taxon>
        <taxon>Leishmaniinae</taxon>
        <taxon>Leishmania</taxon>
        <taxon>lizard Leishmania</taxon>
    </lineage>
</organism>
<dbReference type="Proteomes" id="UP000419144">
    <property type="component" value="Unassembled WGS sequence"/>
</dbReference>
<comment type="caution">
    <text evidence="8">The sequence shown here is derived from an EMBL/GenBank/DDBJ whole genome shotgun (WGS) entry which is preliminary data.</text>
</comment>
<dbReference type="InterPro" id="IPR001503">
    <property type="entry name" value="Glyco_trans_10"/>
</dbReference>
<dbReference type="InterPro" id="IPR038577">
    <property type="entry name" value="GT10-like_C_sf"/>
</dbReference>
<keyword evidence="5" id="KW-1133">Transmembrane helix</keyword>
<dbReference type="InterPro" id="IPR055270">
    <property type="entry name" value="Glyco_tran_10_C"/>
</dbReference>
<evidence type="ECO:0000259" key="7">
    <source>
        <dbReference type="Pfam" id="PF00852"/>
    </source>
</evidence>
<feature type="region of interest" description="Disordered" evidence="6">
    <location>
        <begin position="1253"/>
        <end position="1291"/>
    </location>
</feature>
<feature type="compositionally biased region" description="Acidic residues" evidence="6">
    <location>
        <begin position="649"/>
        <end position="661"/>
    </location>
</feature>
<reference evidence="8" key="1">
    <citation type="submission" date="2019-11" db="EMBL/GenBank/DDBJ databases">
        <title>Leishmania tarentolae CDS.</title>
        <authorList>
            <person name="Goto Y."/>
            <person name="Yamagishi J."/>
        </authorList>
    </citation>
    <scope>NUCLEOTIDE SEQUENCE [LARGE SCALE GENOMIC DNA]</scope>
    <source>
        <strain evidence="8">Parrot Tar II</strain>
    </source>
</reference>
<keyword evidence="5" id="KW-0333">Golgi apparatus</keyword>
<evidence type="ECO:0000256" key="5">
    <source>
        <dbReference type="RuleBase" id="RU003832"/>
    </source>
</evidence>
<feature type="domain" description="Fucosyltransferase C-terminal" evidence="7">
    <location>
        <begin position="1039"/>
        <end position="1095"/>
    </location>
</feature>
<dbReference type="EMBL" id="BLBS01000002">
    <property type="protein sequence ID" value="GET85466.1"/>
    <property type="molecule type" value="Genomic_DNA"/>
</dbReference>
<comment type="pathway">
    <text evidence="1">Protein modification; protein glycosylation.</text>
</comment>
<keyword evidence="9" id="KW-1185">Reference proteome</keyword>
<comment type="similarity">
    <text evidence="2 5">Belongs to the glycosyltransferase 10 family.</text>
</comment>
<keyword evidence="3 5" id="KW-0328">Glycosyltransferase</keyword>
<sequence>MKRRTGERYSDETPLRMISSGCGNDVADGLVKVPAAPFLEAYDDHYDHQAESVDDEAEVTRVGTSAEFSFSSPSLPAASLSRRWQSCLRCTSVNPSSMGSLCAARQGWTRWHSPRPVRSVVSRLSSLASASSSYASLVCAASGHLFGTNRWQRVRGGTEKRAASDAHVSSGIGRRNSSGNQRCHETRAASLIQRLLRAAFIGVSLVVLLALLGVLLDLAVDVAIHALGDNLGAAVLAELEGVQAPWLDCDCAGKVPMGDVAFADTVPPEVAQVLERHLDVVTVATDRGCHVCAPSAVRIGALGEHVVGGDDDEGSLSHDARLRPVSRLVRATQALAAHLYDTFADVAAVLYPRLTMVVMWCRHAYDTSIEQHRMSQLWQRQNRGVAGGAVTEVLTGVPSSPPLPPMPLLGLPDGPWANHYAEPRTMAVPYKSSFLVVADHKEARLACAARAPLSRLFLHRQALPWMSITAASHRTREEWRADPKGRASLLPFPVPPSEGEQQRLRDTSHAAPHYLDGGRDVPEISIAVTDQTKDFYSYLCADVPNVSAAGAVYHLDPLRALLLKGSDASAKNQSMAASQCTGCVFHCVHPRLLRRHRRHAEPADTKGPTEDKDEDESPAEPLSWDVSLEDVDAGHVRVATGSSSSAAAADDDDDDEDDDENATTVTVTREDLFTCKVLNPSRKRDTSAPGKNGAHDDTNRVLLLSVDVWLSHAGGGTPLFFSNNTHTSPRLHRDNDSTDASLVRLLPLHTAAIYGESLQSFPGYAMRPSYWLQYDAVYLQNTIRRPDRLSSLLAAASRRRGSGVAKPKTQFSTWTVTHYYMRDFQLIVYLNQLRRQQGAQANTSVSVTAQDAPVALPWTPPPNGGAARRATATGALARLAFEVLHGADPLLLPMHGENLHVPPLPVSWRPPTPKEWGRGRPGSAEEMRLPFSGATGRIPAIAAAISHCWHARMWWLSELSRYYPVHNYGRCAIPSPAPLPGDATPTRGIPQRARFPFPSECSAKALRRHHESALASMQATYGRVGSDGPGGATRPMTHVGRDHELRCVFRKYRYVLAFENTIEDDYVTEKVYNALLSGALPLYIGAMNIADYVPHTPGRVPSRGLSVIPVLQMFPILNETAWRMEERRVLDLLEEDEAVSRHVLRSHAEVLRARSAATQCANRTTSIPAKRSDSAIRMAEIVATALEEVAAQTPHAVANQHYLLYTSNETAVAAGQTADKNKLPKSAPHGTDYLGNCSSAFGAAVPSFTSPAGVWPPESALEHTSLPEQETTQFTDQSGGDAARRTAAQSPSTDAYCVGYGQQEYLRRVHADVREAAEAAARMPARSSSSTETLRTTLTSVPAPRLDARNASHRYFAAPVNESRTRRRRVRYKAVEDWSLTANTAWGFSEDVNSTARLCKSAATTAHLPRAVQRFPEASGRTPAQQDYTAEGDMYSRYFYRRSVPPTPAYERELAATAASAGRRNASSPPPMNGFAQLAAYLRSLDADPTLVEDAGFFDWWRAERMEDYGDAFLEKLYTPHPVCSICAAALEKKEAQTRT</sequence>
<feature type="compositionally biased region" description="Basic and acidic residues" evidence="6">
    <location>
        <begin position="600"/>
        <end position="610"/>
    </location>
</feature>
<dbReference type="GO" id="GO:0032580">
    <property type="term" value="C:Golgi cisterna membrane"/>
    <property type="evidence" value="ECO:0007669"/>
    <property type="project" value="UniProtKB-SubCell"/>
</dbReference>
<dbReference type="GO" id="GO:0046920">
    <property type="term" value="F:alpha-(1-&gt;3)-fucosyltransferase activity"/>
    <property type="evidence" value="ECO:0007669"/>
    <property type="project" value="TreeGrafter"/>
</dbReference>
<proteinExistence type="inferred from homology"/>
<keyword evidence="5" id="KW-0472">Membrane</keyword>